<comment type="pathway">
    <text evidence="4">Cofactor biosynthesis; riboflavin biosynthesis; 5-amino-6-(D-ribitylamino)uracil from GTP: step 1/4.</text>
</comment>
<evidence type="ECO:0000256" key="19">
    <source>
        <dbReference type="SAM" id="MobiDB-lite"/>
    </source>
</evidence>
<keyword evidence="10" id="KW-0547">Nucleotide-binding</keyword>
<organism evidence="21 22">
    <name type="scientific">Klebsormidium nitens</name>
    <name type="common">Green alga</name>
    <name type="synonym">Ulothrix nitens</name>
    <dbReference type="NCBI Taxonomy" id="105231"/>
    <lineage>
        <taxon>Eukaryota</taxon>
        <taxon>Viridiplantae</taxon>
        <taxon>Streptophyta</taxon>
        <taxon>Klebsormidiophyceae</taxon>
        <taxon>Klebsormidiales</taxon>
        <taxon>Klebsormidiaceae</taxon>
        <taxon>Klebsormidium</taxon>
    </lineage>
</organism>
<dbReference type="GO" id="GO:0046872">
    <property type="term" value="F:metal ion binding"/>
    <property type="evidence" value="ECO:0007669"/>
    <property type="project" value="UniProtKB-KW"/>
</dbReference>
<dbReference type="NCBIfam" id="TIGR00506">
    <property type="entry name" value="ribB"/>
    <property type="match status" value="1"/>
</dbReference>
<evidence type="ECO:0000256" key="2">
    <source>
        <dbReference type="ARBA" id="ARBA00001946"/>
    </source>
</evidence>
<dbReference type="GO" id="GO:0005525">
    <property type="term" value="F:GTP binding"/>
    <property type="evidence" value="ECO:0007669"/>
    <property type="project" value="UniProtKB-KW"/>
</dbReference>
<dbReference type="Pfam" id="PF00925">
    <property type="entry name" value="GTP_cyclohydro2"/>
    <property type="match status" value="1"/>
</dbReference>
<dbReference type="Gene3D" id="3.90.870.10">
    <property type="entry name" value="DHBP synthase"/>
    <property type="match status" value="1"/>
</dbReference>
<evidence type="ECO:0000256" key="17">
    <source>
        <dbReference type="ARBA" id="ARBA00023268"/>
    </source>
</evidence>
<accession>A0A1Y1ICR4</accession>
<sequence length="571" mass="62088">MASSAFLATQPAGSLAAGFHRGKFAAANVLQDLQRLDLRTPLHSLRPHRGPHAHPSAPVPFQTESLISCQSASSGNGAVTAQESRSESTDNGAAVPVLEPGKVGERLADAPANGTPTFKARVLEPEELFFVSEADGTDLDQPTPGFDSIKEAVEAIRQGKFVLVVDDENRENEGDLIMAASHTTPEDIAFMLKHTTGYICVGMKGDMLDRLELPLMVKPEENEEVERTAFTVTVDAKQNTSTGISASDRANTLRALCDPDSKPEHFRRPGHILPLRYREGGVLKRAGHTEAAVDLADLAGLPPAGALCEVVTADKLGMARLPELKALAAKENLPLISISDLVRYKRKREQLVVRTAVARLPTEFGRFQAYAYRSKIDGIEHTAIVKGDIGDGLNVLVRVHSECLTGDIFASRRCDCGNQLHLALRKIEEAGRGVVVYLRGQEGRGIGLGHKLLAYNLQDKGRDTVEANVDLGLPIDSREYGVGAHILRDIGVRTMRLMTNNPAKFQGLRGYGLAITERVPVTGPINADNERYMTTKRIKMGHFYGESKSLESQIQRLAQYNSDDESLNPPS</sequence>
<dbReference type="AlphaFoldDB" id="A0A1Y1ICR4"/>
<dbReference type="GO" id="GO:0008686">
    <property type="term" value="F:3,4-dihydroxy-2-butanone-4-phosphate synthase activity"/>
    <property type="evidence" value="ECO:0000318"/>
    <property type="project" value="GO_Central"/>
</dbReference>
<evidence type="ECO:0000256" key="3">
    <source>
        <dbReference type="ARBA" id="ARBA00001947"/>
    </source>
</evidence>
<dbReference type="CDD" id="cd00641">
    <property type="entry name" value="GTP_cyclohydro2"/>
    <property type="match status" value="1"/>
</dbReference>
<evidence type="ECO:0000256" key="15">
    <source>
        <dbReference type="ARBA" id="ARBA00023211"/>
    </source>
</evidence>
<dbReference type="NCBIfam" id="NF001591">
    <property type="entry name" value="PRK00393.1"/>
    <property type="match status" value="1"/>
</dbReference>
<dbReference type="InterPro" id="IPR000422">
    <property type="entry name" value="DHBP_synthase_RibB"/>
</dbReference>
<comment type="cofactor">
    <cofactor evidence="1">
        <name>Mn(2+)</name>
        <dbReference type="ChEBI" id="CHEBI:29035"/>
    </cofactor>
</comment>
<dbReference type="UniPathway" id="UPA00275">
    <property type="reaction ID" value="UER00400"/>
</dbReference>
<evidence type="ECO:0000256" key="4">
    <source>
        <dbReference type="ARBA" id="ARBA00004853"/>
    </source>
</evidence>
<evidence type="ECO:0000256" key="14">
    <source>
        <dbReference type="ARBA" id="ARBA00023134"/>
    </source>
</evidence>
<comment type="catalytic activity">
    <reaction evidence="18">
        <text>GTP + 4 H2O = 2,5-diamino-6-hydroxy-4-(5-phosphoribosylamino)-pyrimidine + formate + 2 phosphate + 3 H(+)</text>
        <dbReference type="Rhea" id="RHEA:23704"/>
        <dbReference type="ChEBI" id="CHEBI:15377"/>
        <dbReference type="ChEBI" id="CHEBI:15378"/>
        <dbReference type="ChEBI" id="CHEBI:15740"/>
        <dbReference type="ChEBI" id="CHEBI:37565"/>
        <dbReference type="ChEBI" id="CHEBI:43474"/>
        <dbReference type="ChEBI" id="CHEBI:58614"/>
        <dbReference type="EC" id="3.5.4.25"/>
    </reaction>
</comment>
<keyword evidence="8" id="KW-0686">Riboflavin biosynthesis</keyword>
<gene>
    <name evidence="21" type="ORF">KFL_002930030</name>
</gene>
<comment type="cofactor">
    <cofactor evidence="3">
        <name>Zn(2+)</name>
        <dbReference type="ChEBI" id="CHEBI:29105"/>
    </cofactor>
</comment>
<dbReference type="InterPro" id="IPR017945">
    <property type="entry name" value="DHBP_synth_RibB-like_a/b_dom"/>
</dbReference>
<dbReference type="GO" id="GO:0003935">
    <property type="term" value="F:GTP cyclohydrolase II activity"/>
    <property type="evidence" value="ECO:0007669"/>
    <property type="project" value="UniProtKB-EC"/>
</dbReference>
<name>A0A1Y1ICR4_KLENI</name>
<evidence type="ECO:0000256" key="12">
    <source>
        <dbReference type="ARBA" id="ARBA00022833"/>
    </source>
</evidence>
<dbReference type="PANTHER" id="PTHR21327">
    <property type="entry name" value="GTP CYCLOHYDROLASE II-RELATED"/>
    <property type="match status" value="1"/>
</dbReference>
<keyword evidence="15" id="KW-0464">Manganese</keyword>
<evidence type="ECO:0000256" key="6">
    <source>
        <dbReference type="ARBA" id="ARBA00005520"/>
    </source>
</evidence>
<dbReference type="InterPro" id="IPR032677">
    <property type="entry name" value="GTP_cyclohydro_II"/>
</dbReference>
<keyword evidence="16" id="KW-0456">Lyase</keyword>
<dbReference type="InterPro" id="IPR016299">
    <property type="entry name" value="Riboflavin_synth_RibBA"/>
</dbReference>
<dbReference type="SUPFAM" id="SSF55821">
    <property type="entry name" value="YrdC/RibB"/>
    <property type="match status" value="1"/>
</dbReference>
<keyword evidence="9" id="KW-0479">Metal-binding</keyword>
<comment type="pathway">
    <text evidence="5">Cofactor biosynthesis; riboflavin biosynthesis; 2-hydroxy-3-oxobutyl phosphate from D-ribulose 5-phosphate: step 1/1.</text>
</comment>
<dbReference type="NCBIfam" id="TIGR00505">
    <property type="entry name" value="ribA"/>
    <property type="match status" value="1"/>
</dbReference>
<dbReference type="HAMAP" id="MF_01283">
    <property type="entry name" value="RibBA"/>
    <property type="match status" value="1"/>
</dbReference>
<dbReference type="OMA" id="GGVHMAM"/>
<dbReference type="STRING" id="105231.A0A1Y1ICR4"/>
<evidence type="ECO:0000256" key="16">
    <source>
        <dbReference type="ARBA" id="ARBA00023239"/>
    </source>
</evidence>
<keyword evidence="17" id="KW-0511">Multifunctional enzyme</keyword>
<evidence type="ECO:0000256" key="18">
    <source>
        <dbReference type="ARBA" id="ARBA00049295"/>
    </source>
</evidence>
<dbReference type="EMBL" id="DF237242">
    <property type="protein sequence ID" value="GAQ86506.1"/>
    <property type="molecule type" value="Genomic_DNA"/>
</dbReference>
<keyword evidence="11 21" id="KW-0378">Hydrolase</keyword>
<comment type="cofactor">
    <cofactor evidence="2">
        <name>Mg(2+)</name>
        <dbReference type="ChEBI" id="CHEBI:18420"/>
    </cofactor>
</comment>
<keyword evidence="13" id="KW-0460">Magnesium</keyword>
<feature type="compositionally biased region" description="Polar residues" evidence="19">
    <location>
        <begin position="72"/>
        <end position="83"/>
    </location>
</feature>
<evidence type="ECO:0000259" key="20">
    <source>
        <dbReference type="Pfam" id="PF00925"/>
    </source>
</evidence>
<evidence type="ECO:0000313" key="21">
    <source>
        <dbReference type="EMBL" id="GAQ86506.1"/>
    </source>
</evidence>
<keyword evidence="14" id="KW-0342">GTP-binding</keyword>
<dbReference type="Proteomes" id="UP000054558">
    <property type="component" value="Unassembled WGS sequence"/>
</dbReference>
<proteinExistence type="inferred from homology"/>
<feature type="domain" description="GTP cyclohydrolase II" evidence="20">
    <location>
        <begin position="356"/>
        <end position="520"/>
    </location>
</feature>
<dbReference type="HAMAP" id="MF_00180">
    <property type="entry name" value="RibB"/>
    <property type="match status" value="1"/>
</dbReference>
<evidence type="ECO:0000256" key="13">
    <source>
        <dbReference type="ARBA" id="ARBA00022842"/>
    </source>
</evidence>
<evidence type="ECO:0000256" key="1">
    <source>
        <dbReference type="ARBA" id="ARBA00001936"/>
    </source>
</evidence>
<evidence type="ECO:0000256" key="10">
    <source>
        <dbReference type="ARBA" id="ARBA00022741"/>
    </source>
</evidence>
<dbReference type="HAMAP" id="MF_00179">
    <property type="entry name" value="RibA"/>
    <property type="match status" value="1"/>
</dbReference>
<comment type="similarity">
    <text evidence="6">In the N-terminal section; belongs to the DHBP synthase family.</text>
</comment>
<dbReference type="OrthoDB" id="60371at2759"/>
<protein>
    <submittedName>
        <fullName evidence="21">Bifunctional GTP cyclohydrolase II/3,4-dihydroxy-2butanone-4-phosphate synthase</fullName>
    </submittedName>
</protein>
<evidence type="ECO:0000256" key="9">
    <source>
        <dbReference type="ARBA" id="ARBA00022723"/>
    </source>
</evidence>
<evidence type="ECO:0000256" key="8">
    <source>
        <dbReference type="ARBA" id="ARBA00022619"/>
    </source>
</evidence>
<evidence type="ECO:0000313" key="22">
    <source>
        <dbReference type="Proteomes" id="UP000054558"/>
    </source>
</evidence>
<dbReference type="Pfam" id="PF00926">
    <property type="entry name" value="DHBP_synthase"/>
    <property type="match status" value="1"/>
</dbReference>
<dbReference type="GO" id="GO:0005829">
    <property type="term" value="C:cytosol"/>
    <property type="evidence" value="ECO:0000318"/>
    <property type="project" value="GO_Central"/>
</dbReference>
<dbReference type="NCBIfam" id="NF006803">
    <property type="entry name" value="PRK09311.1"/>
    <property type="match status" value="1"/>
</dbReference>
<evidence type="ECO:0000256" key="11">
    <source>
        <dbReference type="ARBA" id="ARBA00022801"/>
    </source>
</evidence>
<reference evidence="21 22" key="1">
    <citation type="journal article" date="2014" name="Nat. Commun.">
        <title>Klebsormidium flaccidum genome reveals primary factors for plant terrestrial adaptation.</title>
        <authorList>
            <person name="Hori K."/>
            <person name="Maruyama F."/>
            <person name="Fujisawa T."/>
            <person name="Togashi T."/>
            <person name="Yamamoto N."/>
            <person name="Seo M."/>
            <person name="Sato S."/>
            <person name="Yamada T."/>
            <person name="Mori H."/>
            <person name="Tajima N."/>
            <person name="Moriyama T."/>
            <person name="Ikeuchi M."/>
            <person name="Watanabe M."/>
            <person name="Wada H."/>
            <person name="Kobayashi K."/>
            <person name="Saito M."/>
            <person name="Masuda T."/>
            <person name="Sasaki-Sekimoto Y."/>
            <person name="Mashiguchi K."/>
            <person name="Awai K."/>
            <person name="Shimojima M."/>
            <person name="Masuda S."/>
            <person name="Iwai M."/>
            <person name="Nobusawa T."/>
            <person name="Narise T."/>
            <person name="Kondo S."/>
            <person name="Saito H."/>
            <person name="Sato R."/>
            <person name="Murakawa M."/>
            <person name="Ihara Y."/>
            <person name="Oshima-Yamada Y."/>
            <person name="Ohtaka K."/>
            <person name="Satoh M."/>
            <person name="Sonobe K."/>
            <person name="Ishii M."/>
            <person name="Ohtani R."/>
            <person name="Kanamori-Sato M."/>
            <person name="Honoki R."/>
            <person name="Miyazaki D."/>
            <person name="Mochizuki H."/>
            <person name="Umetsu J."/>
            <person name="Higashi K."/>
            <person name="Shibata D."/>
            <person name="Kamiya Y."/>
            <person name="Sato N."/>
            <person name="Nakamura Y."/>
            <person name="Tabata S."/>
            <person name="Ida S."/>
            <person name="Kurokawa K."/>
            <person name="Ohta H."/>
        </authorList>
    </citation>
    <scope>NUCLEOTIDE SEQUENCE [LARGE SCALE GENOMIC DNA]</scope>
    <source>
        <strain evidence="21 22">NIES-2285</strain>
    </source>
</reference>
<dbReference type="PANTHER" id="PTHR21327:SF18">
    <property type="entry name" value="3,4-DIHYDROXY-2-BUTANONE 4-PHOSPHATE SYNTHASE"/>
    <property type="match status" value="1"/>
</dbReference>
<comment type="similarity">
    <text evidence="7">In the C-terminal section; belongs to the GTP cyclohydrolase II family.</text>
</comment>
<dbReference type="SUPFAM" id="SSF142695">
    <property type="entry name" value="RibA-like"/>
    <property type="match status" value="1"/>
</dbReference>
<dbReference type="Gene3D" id="3.40.50.10990">
    <property type="entry name" value="GTP cyclohydrolase II"/>
    <property type="match status" value="1"/>
</dbReference>
<evidence type="ECO:0000256" key="7">
    <source>
        <dbReference type="ARBA" id="ARBA00008976"/>
    </source>
</evidence>
<keyword evidence="12" id="KW-0862">Zinc</keyword>
<evidence type="ECO:0000256" key="5">
    <source>
        <dbReference type="ARBA" id="ARBA00004904"/>
    </source>
</evidence>
<dbReference type="InterPro" id="IPR036144">
    <property type="entry name" value="RibA-like_sf"/>
</dbReference>
<keyword evidence="22" id="KW-1185">Reference proteome</keyword>
<dbReference type="GO" id="GO:0009231">
    <property type="term" value="P:riboflavin biosynthetic process"/>
    <property type="evidence" value="ECO:0000318"/>
    <property type="project" value="GO_Central"/>
</dbReference>
<feature type="region of interest" description="Disordered" evidence="19">
    <location>
        <begin position="72"/>
        <end position="96"/>
    </location>
</feature>
<dbReference type="FunFam" id="3.90.870.10:FF:000001">
    <property type="entry name" value="Riboflavin biosynthesis protein RibBA"/>
    <property type="match status" value="1"/>
</dbReference>
<dbReference type="InterPro" id="IPR000926">
    <property type="entry name" value="RibA"/>
</dbReference>
<dbReference type="FunFam" id="3.40.50.10990:FF:000001">
    <property type="entry name" value="Riboflavin biosynthesis protein RibBA"/>
    <property type="match status" value="1"/>
</dbReference>